<dbReference type="EMBL" id="GBRH01233721">
    <property type="protein sequence ID" value="JAD64174.1"/>
    <property type="molecule type" value="Transcribed_RNA"/>
</dbReference>
<reference evidence="1" key="2">
    <citation type="journal article" date="2015" name="Data Brief">
        <title>Shoot transcriptome of the giant reed, Arundo donax.</title>
        <authorList>
            <person name="Barrero R.A."/>
            <person name="Guerrero F.D."/>
            <person name="Moolhuijzen P."/>
            <person name="Goolsby J.A."/>
            <person name="Tidwell J."/>
            <person name="Bellgard S.E."/>
            <person name="Bellgard M.I."/>
        </authorList>
    </citation>
    <scope>NUCLEOTIDE SEQUENCE</scope>
    <source>
        <tissue evidence="1">Shoot tissue taken approximately 20 cm above the soil surface</tissue>
    </source>
</reference>
<name>A0A0A9BJQ0_ARUDO</name>
<accession>A0A0A9BJQ0</accession>
<proteinExistence type="predicted"/>
<organism evidence="1">
    <name type="scientific">Arundo donax</name>
    <name type="common">Giant reed</name>
    <name type="synonym">Donax arundinaceus</name>
    <dbReference type="NCBI Taxonomy" id="35708"/>
    <lineage>
        <taxon>Eukaryota</taxon>
        <taxon>Viridiplantae</taxon>
        <taxon>Streptophyta</taxon>
        <taxon>Embryophyta</taxon>
        <taxon>Tracheophyta</taxon>
        <taxon>Spermatophyta</taxon>
        <taxon>Magnoliopsida</taxon>
        <taxon>Liliopsida</taxon>
        <taxon>Poales</taxon>
        <taxon>Poaceae</taxon>
        <taxon>PACMAD clade</taxon>
        <taxon>Arundinoideae</taxon>
        <taxon>Arundineae</taxon>
        <taxon>Arundo</taxon>
    </lineage>
</organism>
<reference evidence="1" key="1">
    <citation type="submission" date="2014-09" db="EMBL/GenBank/DDBJ databases">
        <authorList>
            <person name="Magalhaes I.L.F."/>
            <person name="Oliveira U."/>
            <person name="Santos F.R."/>
            <person name="Vidigal T.H.D.A."/>
            <person name="Brescovit A.D."/>
            <person name="Santos A.J."/>
        </authorList>
    </citation>
    <scope>NUCLEOTIDE SEQUENCE</scope>
    <source>
        <tissue evidence="1">Shoot tissue taken approximately 20 cm above the soil surface</tissue>
    </source>
</reference>
<dbReference type="AlphaFoldDB" id="A0A0A9BJQ0"/>
<evidence type="ECO:0000313" key="1">
    <source>
        <dbReference type="EMBL" id="JAD64174.1"/>
    </source>
</evidence>
<protein>
    <submittedName>
        <fullName evidence="1">Uncharacterized protein</fullName>
    </submittedName>
</protein>
<sequence>MFHPIISFFTPHCNGRVLY</sequence>